<evidence type="ECO:0000259" key="1">
    <source>
        <dbReference type="Pfam" id="PF13837"/>
    </source>
</evidence>
<dbReference type="OrthoDB" id="6776907at2759"/>
<dbReference type="Proteomes" id="UP001152888">
    <property type="component" value="Unassembled WGS sequence"/>
</dbReference>
<gene>
    <name evidence="2" type="ORF">ACAOBT_LOCUS431</name>
</gene>
<evidence type="ECO:0000313" key="3">
    <source>
        <dbReference type="Proteomes" id="UP001152888"/>
    </source>
</evidence>
<organism evidence="2 3">
    <name type="scientific">Acanthoscelides obtectus</name>
    <name type="common">Bean weevil</name>
    <name type="synonym">Bruchus obtectus</name>
    <dbReference type="NCBI Taxonomy" id="200917"/>
    <lineage>
        <taxon>Eukaryota</taxon>
        <taxon>Metazoa</taxon>
        <taxon>Ecdysozoa</taxon>
        <taxon>Arthropoda</taxon>
        <taxon>Hexapoda</taxon>
        <taxon>Insecta</taxon>
        <taxon>Pterygota</taxon>
        <taxon>Neoptera</taxon>
        <taxon>Endopterygota</taxon>
        <taxon>Coleoptera</taxon>
        <taxon>Polyphaga</taxon>
        <taxon>Cucujiformia</taxon>
        <taxon>Chrysomeloidea</taxon>
        <taxon>Chrysomelidae</taxon>
        <taxon>Bruchinae</taxon>
        <taxon>Bruchini</taxon>
        <taxon>Acanthoscelides</taxon>
    </lineage>
</organism>
<evidence type="ECO:0000313" key="2">
    <source>
        <dbReference type="EMBL" id="CAH1954221.1"/>
    </source>
</evidence>
<dbReference type="Pfam" id="PF13837">
    <property type="entry name" value="Myb_DNA-bind_4"/>
    <property type="match status" value="1"/>
</dbReference>
<protein>
    <recommendedName>
        <fullName evidence="1">Myb/SANT-like DNA-binding domain-containing protein</fullName>
    </recommendedName>
</protein>
<comment type="caution">
    <text evidence="2">The sequence shown here is derived from an EMBL/GenBank/DDBJ whole genome shotgun (WGS) entry which is preliminary data.</text>
</comment>
<dbReference type="InterPro" id="IPR044822">
    <property type="entry name" value="Myb_DNA-bind_4"/>
</dbReference>
<dbReference type="EMBL" id="CAKOFQ010006653">
    <property type="protein sequence ID" value="CAH1954221.1"/>
    <property type="molecule type" value="Genomic_DNA"/>
</dbReference>
<sequence length="139" mass="16343">MGSEDLSILELNMNDFLPVPDKSSEGKTLECFFTRERTLKLLQLYKVNRKKLGSYEVKNMKKLWEIIAHDLSTEYKITIPANKCENKFKVLERNYKKVIENNNKTGRGRKLFEYEQDMDEIFEKKKNINPVILLSSSST</sequence>
<name>A0A9P0JP14_ACAOB</name>
<accession>A0A9P0JP14</accession>
<proteinExistence type="predicted"/>
<dbReference type="Gene3D" id="1.10.10.60">
    <property type="entry name" value="Homeodomain-like"/>
    <property type="match status" value="1"/>
</dbReference>
<reference evidence="2" key="1">
    <citation type="submission" date="2022-03" db="EMBL/GenBank/DDBJ databases">
        <authorList>
            <person name="Sayadi A."/>
        </authorList>
    </citation>
    <scope>NUCLEOTIDE SEQUENCE</scope>
</reference>
<feature type="domain" description="Myb/SANT-like DNA-binding" evidence="1">
    <location>
        <begin position="31"/>
        <end position="120"/>
    </location>
</feature>
<keyword evidence="3" id="KW-1185">Reference proteome</keyword>
<dbReference type="AlphaFoldDB" id="A0A9P0JP14"/>